<dbReference type="NCBIfam" id="TIGR01297">
    <property type="entry name" value="CDF"/>
    <property type="match status" value="1"/>
</dbReference>
<dbReference type="GO" id="GO:0005886">
    <property type="term" value="C:plasma membrane"/>
    <property type="evidence" value="ECO:0007669"/>
    <property type="project" value="TreeGrafter"/>
</dbReference>
<dbReference type="Gene3D" id="1.20.1510.10">
    <property type="entry name" value="Cation efflux protein transmembrane domain"/>
    <property type="match status" value="1"/>
</dbReference>
<dbReference type="GO" id="GO:0015341">
    <property type="term" value="F:zinc efflux antiporter activity"/>
    <property type="evidence" value="ECO:0007669"/>
    <property type="project" value="TreeGrafter"/>
</dbReference>
<dbReference type="EMBL" id="CADCUE010000071">
    <property type="protein sequence ID" value="CAA9323072.1"/>
    <property type="molecule type" value="Genomic_DNA"/>
</dbReference>
<dbReference type="InterPro" id="IPR027469">
    <property type="entry name" value="Cation_efflux_TMD_sf"/>
</dbReference>
<feature type="transmembrane region" description="Helical" evidence="8">
    <location>
        <begin position="236"/>
        <end position="254"/>
    </location>
</feature>
<dbReference type="SUPFAM" id="SSF161111">
    <property type="entry name" value="Cation efflux protein transmembrane domain-like"/>
    <property type="match status" value="1"/>
</dbReference>
<comment type="subcellular location">
    <subcellularLocation>
        <location evidence="1">Membrane</location>
        <topology evidence="1">Multi-pass membrane protein</topology>
    </subcellularLocation>
</comment>
<protein>
    <submittedName>
        <fullName evidence="11">Cobalt-zinc-cadmium resistance protein CzcD</fullName>
    </submittedName>
</protein>
<reference evidence="11" key="1">
    <citation type="submission" date="2020-02" db="EMBL/GenBank/DDBJ databases">
        <authorList>
            <person name="Meier V. D."/>
        </authorList>
    </citation>
    <scope>NUCLEOTIDE SEQUENCE</scope>
    <source>
        <strain evidence="11">AVDCRST_MAG16</strain>
    </source>
</reference>
<dbReference type="InterPro" id="IPR058533">
    <property type="entry name" value="Cation_efflux_TM"/>
</dbReference>
<evidence type="ECO:0000259" key="9">
    <source>
        <dbReference type="Pfam" id="PF01545"/>
    </source>
</evidence>
<evidence type="ECO:0000256" key="6">
    <source>
        <dbReference type="ARBA" id="ARBA00023136"/>
    </source>
</evidence>
<gene>
    <name evidence="11" type="ORF">AVDCRST_MAG16-906</name>
</gene>
<feature type="transmembrane region" description="Helical" evidence="8">
    <location>
        <begin position="260"/>
        <end position="277"/>
    </location>
</feature>
<dbReference type="GO" id="GO:0015086">
    <property type="term" value="F:cadmium ion transmembrane transporter activity"/>
    <property type="evidence" value="ECO:0007669"/>
    <property type="project" value="TreeGrafter"/>
</dbReference>
<dbReference type="InterPro" id="IPR027470">
    <property type="entry name" value="Cation_efflux_CTD"/>
</dbReference>
<dbReference type="GO" id="GO:0006882">
    <property type="term" value="P:intracellular zinc ion homeostasis"/>
    <property type="evidence" value="ECO:0007669"/>
    <property type="project" value="TreeGrafter"/>
</dbReference>
<feature type="region of interest" description="Disordered" evidence="7">
    <location>
        <begin position="1"/>
        <end position="61"/>
    </location>
</feature>
<proteinExistence type="inferred from homology"/>
<feature type="compositionally biased region" description="Basic and acidic residues" evidence="7">
    <location>
        <begin position="1"/>
        <end position="57"/>
    </location>
</feature>
<feature type="transmembrane region" description="Helical" evidence="8">
    <location>
        <begin position="123"/>
        <end position="141"/>
    </location>
</feature>
<accession>A0A6J4L5V2</accession>
<evidence type="ECO:0000256" key="8">
    <source>
        <dbReference type="SAM" id="Phobius"/>
    </source>
</evidence>
<keyword evidence="4 8" id="KW-0812">Transmembrane</keyword>
<evidence type="ECO:0000256" key="3">
    <source>
        <dbReference type="ARBA" id="ARBA00022448"/>
    </source>
</evidence>
<dbReference type="Gene3D" id="3.30.70.1350">
    <property type="entry name" value="Cation efflux protein, cytoplasmic domain"/>
    <property type="match status" value="1"/>
</dbReference>
<dbReference type="SUPFAM" id="SSF160240">
    <property type="entry name" value="Cation efflux protein cytoplasmic domain-like"/>
    <property type="match status" value="1"/>
</dbReference>
<keyword evidence="6 8" id="KW-0472">Membrane</keyword>
<dbReference type="InterPro" id="IPR036837">
    <property type="entry name" value="Cation_efflux_CTD_sf"/>
</dbReference>
<keyword evidence="3" id="KW-0813">Transport</keyword>
<dbReference type="PANTHER" id="PTHR43840:SF15">
    <property type="entry name" value="MITOCHONDRIAL METAL TRANSPORTER 1-RELATED"/>
    <property type="match status" value="1"/>
</dbReference>
<evidence type="ECO:0000256" key="4">
    <source>
        <dbReference type="ARBA" id="ARBA00022692"/>
    </source>
</evidence>
<feature type="transmembrane region" description="Helical" evidence="8">
    <location>
        <begin position="193"/>
        <end position="215"/>
    </location>
</feature>
<sequence length="413" mass="43710">MLVTMDGDRGTHLDEHHPPAPGHDGHEHGDHDHAGHHGDHDHDHAGHDGDHDHDHPGGLRGLIASVFRPHSHDAADSVDAALESSAQGIRAVKISLVALGLTAVAQAVVVLITGSVALLADTIHNFSDALTAIPLWIAFVLGRRPASRRYTYGYGRAEDLAGVFIVAMIALSAVVAGVESVRRLLDPQPIEHVGVVAAAGLIGFAGNELVALYRIRVGRAIGSAALVADGLHARTDGLTSLAVVAGALGVAAGFPIADPLIGLVITVAILFVLRSAATDVYRRLMDAVEPELVDAAETSLRATPGVLEVEDVRLRWIGHRIRAEVGLVVDSRLGLVEAHAVATEAHHRLLHEVPRVDDVTVHVSPSSDRDEDHHAALAHHVRRTPAPDGARSDRRSAGTRPAQDAGDRRVEEH</sequence>
<dbReference type="AlphaFoldDB" id="A0A6J4L5V2"/>
<feature type="transmembrane region" description="Helical" evidence="8">
    <location>
        <begin position="161"/>
        <end position="181"/>
    </location>
</feature>
<keyword evidence="5 8" id="KW-1133">Transmembrane helix</keyword>
<dbReference type="FunFam" id="1.20.1510.10:FF:000006">
    <property type="entry name" value="Divalent cation efflux transporter"/>
    <property type="match status" value="1"/>
</dbReference>
<dbReference type="InterPro" id="IPR002524">
    <property type="entry name" value="Cation_efflux"/>
</dbReference>
<name>A0A6J4L5V2_9ACTN</name>
<evidence type="ECO:0000259" key="10">
    <source>
        <dbReference type="Pfam" id="PF16916"/>
    </source>
</evidence>
<evidence type="ECO:0000256" key="1">
    <source>
        <dbReference type="ARBA" id="ARBA00004141"/>
    </source>
</evidence>
<feature type="region of interest" description="Disordered" evidence="7">
    <location>
        <begin position="362"/>
        <end position="413"/>
    </location>
</feature>
<organism evidence="11">
    <name type="scientific">uncultured Frankineae bacterium</name>
    <dbReference type="NCBI Taxonomy" id="437475"/>
    <lineage>
        <taxon>Bacteria</taxon>
        <taxon>Bacillati</taxon>
        <taxon>Actinomycetota</taxon>
        <taxon>Actinomycetes</taxon>
        <taxon>Frankiales</taxon>
        <taxon>environmental samples</taxon>
    </lineage>
</organism>
<feature type="transmembrane region" description="Helical" evidence="8">
    <location>
        <begin position="94"/>
        <end position="117"/>
    </location>
</feature>
<dbReference type="Pfam" id="PF16916">
    <property type="entry name" value="ZT_dimer"/>
    <property type="match status" value="1"/>
</dbReference>
<dbReference type="GO" id="GO:0015093">
    <property type="term" value="F:ferrous iron transmembrane transporter activity"/>
    <property type="evidence" value="ECO:0007669"/>
    <property type="project" value="TreeGrafter"/>
</dbReference>
<comment type="similarity">
    <text evidence="2">Belongs to the cation diffusion facilitator (CDF) transporter (TC 2.A.4) family.</text>
</comment>
<evidence type="ECO:0000256" key="5">
    <source>
        <dbReference type="ARBA" id="ARBA00022989"/>
    </source>
</evidence>
<feature type="domain" description="Cation efflux protein transmembrane" evidence="9">
    <location>
        <begin position="92"/>
        <end position="285"/>
    </location>
</feature>
<dbReference type="PANTHER" id="PTHR43840">
    <property type="entry name" value="MITOCHONDRIAL METAL TRANSPORTER 1-RELATED"/>
    <property type="match status" value="1"/>
</dbReference>
<dbReference type="InterPro" id="IPR050291">
    <property type="entry name" value="CDF_Transporter"/>
</dbReference>
<evidence type="ECO:0000256" key="2">
    <source>
        <dbReference type="ARBA" id="ARBA00008114"/>
    </source>
</evidence>
<evidence type="ECO:0000256" key="7">
    <source>
        <dbReference type="SAM" id="MobiDB-lite"/>
    </source>
</evidence>
<evidence type="ECO:0000313" key="11">
    <source>
        <dbReference type="EMBL" id="CAA9323072.1"/>
    </source>
</evidence>
<feature type="domain" description="Cation efflux protein cytoplasmic" evidence="10">
    <location>
        <begin position="290"/>
        <end position="365"/>
    </location>
</feature>
<dbReference type="Pfam" id="PF01545">
    <property type="entry name" value="Cation_efflux"/>
    <property type="match status" value="1"/>
</dbReference>